<dbReference type="InterPro" id="IPR036249">
    <property type="entry name" value="Thioredoxin-like_sf"/>
</dbReference>
<accession>A0A1G9R9X8</accession>
<gene>
    <name evidence="2" type="ORF">SAMN04488692_12112</name>
</gene>
<keyword evidence="3" id="KW-1185">Reference proteome</keyword>
<dbReference type="EMBL" id="FNGO01000021">
    <property type="protein sequence ID" value="SDM20028.1"/>
    <property type="molecule type" value="Genomic_DNA"/>
</dbReference>
<dbReference type="SUPFAM" id="SSF52833">
    <property type="entry name" value="Thioredoxin-like"/>
    <property type="match status" value="1"/>
</dbReference>
<dbReference type="CDD" id="cd02947">
    <property type="entry name" value="TRX_family"/>
    <property type="match status" value="1"/>
</dbReference>
<dbReference type="STRING" id="321763.SAMN04488692_12112"/>
<dbReference type="Pfam" id="PF00085">
    <property type="entry name" value="Thioredoxin"/>
    <property type="match status" value="1"/>
</dbReference>
<dbReference type="InterPro" id="IPR013766">
    <property type="entry name" value="Thioredoxin_domain"/>
</dbReference>
<evidence type="ECO:0000313" key="2">
    <source>
        <dbReference type="EMBL" id="SDM20028.1"/>
    </source>
</evidence>
<evidence type="ECO:0000313" key="3">
    <source>
        <dbReference type="Proteomes" id="UP000199476"/>
    </source>
</evidence>
<protein>
    <submittedName>
        <fullName evidence="2">Thioredoxin</fullName>
    </submittedName>
</protein>
<sequence length="100" mass="11425">MIEVTKDNYKDEIGGGQAVLNFFLEGCRPCEELLKTLWELDEIVNVYRIDVLEALVLARDFGIKEVPALILYENGEYIRKISGSKLGHLEKEAIIEKLEI</sequence>
<dbReference type="RefSeq" id="WP_089761314.1">
    <property type="nucleotide sequence ID" value="NZ_FNGO01000021.1"/>
</dbReference>
<feature type="domain" description="Thioredoxin" evidence="1">
    <location>
        <begin position="2"/>
        <end position="86"/>
    </location>
</feature>
<name>A0A1G9R9X8_9FIRM</name>
<dbReference type="OrthoDB" id="9790390at2"/>
<dbReference type="Gene3D" id="3.40.30.10">
    <property type="entry name" value="Glutaredoxin"/>
    <property type="match status" value="1"/>
</dbReference>
<organism evidence="2 3">
    <name type="scientific">Halarsenatibacter silvermanii</name>
    <dbReference type="NCBI Taxonomy" id="321763"/>
    <lineage>
        <taxon>Bacteria</taxon>
        <taxon>Bacillati</taxon>
        <taxon>Bacillota</taxon>
        <taxon>Clostridia</taxon>
        <taxon>Halanaerobiales</taxon>
        <taxon>Halarsenatibacteraceae</taxon>
        <taxon>Halarsenatibacter</taxon>
    </lineage>
</organism>
<evidence type="ECO:0000259" key="1">
    <source>
        <dbReference type="Pfam" id="PF00085"/>
    </source>
</evidence>
<reference evidence="2 3" key="1">
    <citation type="submission" date="2016-10" db="EMBL/GenBank/DDBJ databases">
        <authorList>
            <person name="de Groot N.N."/>
        </authorList>
    </citation>
    <scope>NUCLEOTIDE SEQUENCE [LARGE SCALE GENOMIC DNA]</scope>
    <source>
        <strain evidence="2 3">SLAS-1</strain>
    </source>
</reference>
<proteinExistence type="predicted"/>
<dbReference type="AlphaFoldDB" id="A0A1G9R9X8"/>
<dbReference type="Proteomes" id="UP000199476">
    <property type="component" value="Unassembled WGS sequence"/>
</dbReference>